<comment type="subcellular location">
    <subcellularLocation>
        <location evidence="1">Cytoplasm</location>
        <location evidence="1">Cytoskeleton</location>
        <location evidence="1">Microtubule organizing center</location>
        <location evidence="1">Centrosome</location>
    </subcellularLocation>
</comment>
<dbReference type="GO" id="GO:0097539">
    <property type="term" value="C:ciliary transition fiber"/>
    <property type="evidence" value="ECO:0007669"/>
    <property type="project" value="TreeGrafter"/>
</dbReference>
<evidence type="ECO:0000256" key="4">
    <source>
        <dbReference type="ARBA" id="ARBA00023212"/>
    </source>
</evidence>
<keyword evidence="4" id="KW-0206">Cytoskeleton</keyword>
<name>A0AAV7C086_ENGPU</name>
<dbReference type="Proteomes" id="UP000824782">
    <property type="component" value="Unassembled WGS sequence"/>
</dbReference>
<organism evidence="6 7">
    <name type="scientific">Engystomops pustulosus</name>
    <name type="common">Tungara frog</name>
    <name type="synonym">Physalaemus pustulosus</name>
    <dbReference type="NCBI Taxonomy" id="76066"/>
    <lineage>
        <taxon>Eukaryota</taxon>
        <taxon>Metazoa</taxon>
        <taxon>Chordata</taxon>
        <taxon>Craniata</taxon>
        <taxon>Vertebrata</taxon>
        <taxon>Euteleostomi</taxon>
        <taxon>Amphibia</taxon>
        <taxon>Batrachia</taxon>
        <taxon>Anura</taxon>
        <taxon>Neobatrachia</taxon>
        <taxon>Hyloidea</taxon>
        <taxon>Leptodactylidae</taxon>
        <taxon>Leiuperinae</taxon>
        <taxon>Engystomops</taxon>
    </lineage>
</organism>
<dbReference type="PANTHER" id="PTHR23170">
    <property type="entry name" value="NY-REN-58 ANTIGEN"/>
    <property type="match status" value="1"/>
</dbReference>
<dbReference type="EMBL" id="WNYA01000004">
    <property type="protein sequence ID" value="KAG8578091.1"/>
    <property type="molecule type" value="Genomic_DNA"/>
</dbReference>
<reference evidence="6" key="1">
    <citation type="thesis" date="2020" institute="ProQuest LLC" country="789 East Eisenhower Parkway, Ann Arbor, MI, USA">
        <title>Comparative Genomics and Chromosome Evolution.</title>
        <authorList>
            <person name="Mudd A.B."/>
        </authorList>
    </citation>
    <scope>NUCLEOTIDE SEQUENCE</scope>
    <source>
        <strain evidence="6">237g6f4</strain>
        <tissue evidence="6">Blood</tissue>
    </source>
</reference>
<evidence type="ECO:0000256" key="2">
    <source>
        <dbReference type="ARBA" id="ARBA00022490"/>
    </source>
</evidence>
<dbReference type="GO" id="GO:0005794">
    <property type="term" value="C:Golgi apparatus"/>
    <property type="evidence" value="ECO:0007669"/>
    <property type="project" value="TreeGrafter"/>
</dbReference>
<feature type="coiled-coil region" evidence="5">
    <location>
        <begin position="203"/>
        <end position="625"/>
    </location>
</feature>
<keyword evidence="3 5" id="KW-0175">Coiled coil</keyword>
<evidence type="ECO:0000313" key="6">
    <source>
        <dbReference type="EMBL" id="KAG8578091.1"/>
    </source>
</evidence>
<comment type="caution">
    <text evidence="6">The sequence shown here is derived from an EMBL/GenBank/DDBJ whole genome shotgun (WGS) entry which is preliminary data.</text>
</comment>
<dbReference type="AlphaFoldDB" id="A0AAV7C086"/>
<keyword evidence="7" id="KW-1185">Reference proteome</keyword>
<evidence type="ECO:0000256" key="5">
    <source>
        <dbReference type="SAM" id="Coils"/>
    </source>
</evidence>
<evidence type="ECO:0008006" key="8">
    <source>
        <dbReference type="Google" id="ProtNLM"/>
    </source>
</evidence>
<feature type="coiled-coil region" evidence="5">
    <location>
        <begin position="659"/>
        <end position="686"/>
    </location>
</feature>
<proteinExistence type="predicted"/>
<sequence length="723" mass="85476">MESIPVMPPQLMGSATAHMTDTELHKLLISEKMRCENHRTNYETLKAEHSRLQADFMRSQNECKQLSAERQNIQEKFQLLLTELRGELLDKTREVEELKLQALSPQRLELLKIQIQKEVEAPMREHIRKLNDEVERYRGEYNKLRYENGILTSQLEHQREEQHRMLEELTFRFETQVTQLEKDKEELHGQIISIDSSRDNKHLEALLEEKVLLCQNLEVLKAEVKELRAEREHYGAQAENVQRIQVRQMNETQAALRSLEAEKQSLKLQHERLENELHTATEQNDHLNKKLHKAEREVHSLTSKIDELKHSQKIEIDNIKLEAARTKNDSEKDKDRIQSQLNELETENGILKASMEQQKELLAEKERELIRKVQAVKEVGFQQIATMQEERLEMENRIAELEKYKEDQEQQKHSEISQLEEKLRIAQSAEESTRRELLSSRTKLQQQVVYAEQLKKEKLEEVDLKREISNLKTQILSLSESENSLLRANEKLRDVVEQLKQENRCVRSQADKVQQEAERELEGHQVEWLQEKHTLQEELSQLQEKYRLLKEKMHRAAEAQKKRKNIHENRCRKLKEKIEVLEAKKEELETAKSVLNRQNIPQEEHVRLQKRMKDLQRRHNEFRTLILGPNVGASGFLNPGSYLSSTMVPEVFSFQNAQEEQHQRELSMLRKRLEELEITQEKQLEELGPPAERKIENLSCGYRQRNDEEEMAAAEHGFQTAVH</sequence>
<dbReference type="GO" id="GO:0005813">
    <property type="term" value="C:centrosome"/>
    <property type="evidence" value="ECO:0007669"/>
    <property type="project" value="UniProtKB-SubCell"/>
</dbReference>
<evidence type="ECO:0000313" key="7">
    <source>
        <dbReference type="Proteomes" id="UP000824782"/>
    </source>
</evidence>
<protein>
    <recommendedName>
        <fullName evidence="8">Centrosomal protein of 83 kDa</fullName>
    </recommendedName>
</protein>
<dbReference type="InterPro" id="IPR052116">
    <property type="entry name" value="Centro_Cilium_Assembly"/>
</dbReference>
<gene>
    <name evidence="6" type="ORF">GDO81_010377</name>
</gene>
<evidence type="ECO:0000256" key="3">
    <source>
        <dbReference type="ARBA" id="ARBA00023054"/>
    </source>
</evidence>
<feature type="coiled-coil region" evidence="5">
    <location>
        <begin position="35"/>
        <end position="101"/>
    </location>
</feature>
<accession>A0AAV7C086</accession>
<evidence type="ECO:0000256" key="1">
    <source>
        <dbReference type="ARBA" id="ARBA00004300"/>
    </source>
</evidence>
<dbReference type="PANTHER" id="PTHR23170:SF2">
    <property type="entry name" value="CENTROSOMAL PROTEIN OF 83 KDA"/>
    <property type="match status" value="1"/>
</dbReference>
<dbReference type="GO" id="GO:0051660">
    <property type="term" value="P:establishment of centrosome localization"/>
    <property type="evidence" value="ECO:0007669"/>
    <property type="project" value="TreeGrafter"/>
</dbReference>
<dbReference type="GO" id="GO:0060271">
    <property type="term" value="P:cilium assembly"/>
    <property type="evidence" value="ECO:0007669"/>
    <property type="project" value="TreeGrafter"/>
</dbReference>
<keyword evidence="2" id="KW-0963">Cytoplasm</keyword>
<dbReference type="GO" id="GO:0005814">
    <property type="term" value="C:centriole"/>
    <property type="evidence" value="ECO:0007669"/>
    <property type="project" value="TreeGrafter"/>
</dbReference>